<protein>
    <submittedName>
        <fullName evidence="14">KI20A-like protein</fullName>
    </submittedName>
</protein>
<dbReference type="Gene3D" id="3.40.850.10">
    <property type="entry name" value="Kinesin motor domain"/>
    <property type="match status" value="3"/>
</dbReference>
<dbReference type="InterPro" id="IPR001752">
    <property type="entry name" value="Kinesin_motor_dom"/>
</dbReference>
<evidence type="ECO:0000313" key="15">
    <source>
        <dbReference type="Proteomes" id="UP001164746"/>
    </source>
</evidence>
<sequence>METRWIEMSQRMNHRVTADIVPMDDIEYDEVDDIQPLPKRNLLKDFGRPSMLEHPAPNDHMPVYLRIRPFSRDELEKDENQDCFSVESERTVVTHPPKDSHFFKNMTRGLCKSITKYTFSQIFNENTTQNDFFNSTMLNYVKDFIDGQNCLVFSYGVTNSGKTYTIQGNPKDAGILPRALDVLFNSIGGRQWEGMNLKPQMFVDVTRLSQEQEQQEIKIKESILKLSQDDDMDVMSLLGDCASDISSATNNTACSDSSNISSMPKDSIDSSDYLFSQLETRVREDAKVSVDEQGAVKFSVWVSFAEIYNEQIYDLLVPLAKKKNARRTCLKLSEDRNGSPHCIFNIKIVRVIDKDNPHVARVSMLTLCDLAGSERYSKTHNTGDRLKEAGNINNSLLTLGRCIETLRYNQAHNMFDETMHVFKFSAIASKVEVHQKPVFIKPKLPVSQMPAAIPRTSISWATPARNHKLEQAKAENVSLPDDDDDLEEIEESEEDETIYTQENIDNEVHSKWKLEKQIRAQVCEEMMKQFSKIEEEHSERLRLREQRIEELADKRIAIIQAAERARRQELETCKDDDDEWVSSVVLHQEKVKNEQKDELIKELRKEIKILKSGATAEMSNMEELKAKTEDAASDGDDGNDDVVENLTQQLQQAREHIKDQEGEISELNDMLTEAGETFEQKEVEITKLKELNTEYENSMEQQREAIKVLERAAADGKVAMETADQSLSKQEECVSTLQADIRELEGEVNKYRNKARFFEDQLVEKEQEASRWRSQYENAQKEYACSQDALIHGFNSEIANLKSQIFQYKAQICGVKSPSKSPGGSLKSPASSGKSPDVRMKLFPMSPLNTSSNSSGISSSPKESMKHDVNEQVKAIQCELNKNCKMVQDLEKALDASRSTNAQLERKIEELSVKKSEDESNATRVETSNASDKDVKIITLENKIKELEPLMKDYFSTSKKLTDSEKKLKEMNEKLDDKINQIIGLEEKVQNLEQSNVQLETDLITKEEAVNGLEKHAEELEILNKELKGMIDKTATDLESKEKEIKILSPKVEKMQLAMSSDKTENNKDALLKELEEKDKANKLLRDKLQKMKAYINAKECALKEATETCFEYEFKSNEKEVENEGLVQELEEKEKKIIDLDTSRVGKATMLKETGEELAVIGHEYEKAKRMIEEYKVSIQDLENALANKEAELIKQDKLLDDKAREIVDLKKKVDHIKENSSVLKQDQEKLSSLKDDNLKLEKELANLKEKMSEVEKRYHDDKEEVLKEMKDKVDELTDAKQRCEEKLELAEKENANLKEALTAKESEQQKYKMEKEKLTDKIYQEVEVVKNEMEEVRDDMTTIHEDLHRKAVELEDKNAELEALQASFNELKQSIEKNSTKEQLSSAMLEITELKSSLQKQKTHHHKVKGELEEALMTIESSKHEIENYKKEIDTFKELKEEVDNRNDELEVSENVISELREVIKRRDEQMEELHGDLRNLTKDQRDKEQKIKVFEEKFEKLETKLSGAELTSQKIEELETCLANESAKKSELEQQLDKVKGIEEKCLSLETKLAKAESKIEDMDMLEENFSQTDSKLEEAEQKLDKYEKEIKLLKEKLSASANELKEMRIELEERENALQEKEKNLMALDSKKVEDAQDAKVQLHTMEEENSKLKSEQVELHKQLEKMNKIEMDASNLKDVKVQLHNMEEENSRLKSEQVELHKQLEKMNKLETDVSNLKDVVQSKEQQIKNWNEKINSVSSQFNRIWLCIGQSNDDNSFENLDSQVDEVCEHLQNMQKRNSEMEDMCNKLSVELTRMKSKKHDNMSDLDKKVQTFSAEIQELKEENCKLKAETLEKKNVKEIENELKSQLTLKEVECETLTLEMKLLKEEHSTLKEKVEELEKRLKGDIDTVKEESEKSDDGCDKTNLEKVEELQRLYNAEKHKNEEYQKLLAETSEAHCMSPQTGVRKLRKEKIETENALLEAKYKIGTLEKKIADMEVKLRNATTVSGVVSTGNGVMGDRVQERRMNSLIGKVQELEEQNKGLIREVTQLQGDVTRLEAELSEEQSRGSGREHETPRRSRASYLSVETRQSISSPVSKLELNKSKEREQQLKDQLREVAESSESGRALDKRVQEYMDQNNELKLQILRKEGEIESKAILNKNLQGQLDSETGVLKSLENDRQNQLDKVEVLQGVLKEQEEMLEQLDQLVERKETELQNCEADYREIRDKYQALLEKGSPASEDSKVTEQLKAERDMLKHQVKDNEVKLDEMRGKQASLSCELKECQKNLKDAEKQIAKLNSVVKENNEELKALECSLTESRKREEDLHSQGTDKMAATHIEEMKRDTEKAAQELQAKIRDFRVERDKLVEGLEAVLKKKDSEVKQLKDIIKQQKEKEMQITQCWQDERAKIASNLQELNHTPGLQVKPEPKTPISPPQQHRNPDPSETPVRHRSPVKQNSRNPPPRPSPPKSTNQTEEETPQMSEPEIQTFDKSPGSQRRRGRTTREGSTSEESAENPLFQSARVGTVTQQIPQRFPRVTIIPLMYKSMPPPQ</sequence>
<dbReference type="PROSITE" id="PS50067">
    <property type="entry name" value="KINESIN_MOTOR_2"/>
    <property type="match status" value="1"/>
</dbReference>
<evidence type="ECO:0000256" key="4">
    <source>
        <dbReference type="ARBA" id="ARBA00022701"/>
    </source>
</evidence>
<keyword evidence="3" id="KW-0597">Phosphoprotein</keyword>
<feature type="coiled-coil region" evidence="11">
    <location>
        <begin position="2254"/>
        <end position="2382"/>
    </location>
</feature>
<feature type="binding site" evidence="10">
    <location>
        <begin position="156"/>
        <end position="163"/>
    </location>
    <ligand>
        <name>ATP</name>
        <dbReference type="ChEBI" id="CHEBI:30616"/>
    </ligand>
</feature>
<feature type="coiled-coil region" evidence="11">
    <location>
        <begin position="2084"/>
        <end position="2222"/>
    </location>
</feature>
<keyword evidence="4" id="KW-0493">Microtubule</keyword>
<evidence type="ECO:0000256" key="3">
    <source>
        <dbReference type="ARBA" id="ARBA00022553"/>
    </source>
</evidence>
<evidence type="ECO:0000256" key="12">
    <source>
        <dbReference type="SAM" id="MobiDB-lite"/>
    </source>
</evidence>
<evidence type="ECO:0000256" key="2">
    <source>
        <dbReference type="ARBA" id="ARBA00022490"/>
    </source>
</evidence>
<dbReference type="InterPro" id="IPR047149">
    <property type="entry name" value="KIF11-like"/>
</dbReference>
<feature type="domain" description="Kinesin motor" evidence="13">
    <location>
        <begin position="60"/>
        <end position="412"/>
    </location>
</feature>
<keyword evidence="2" id="KW-0963">Cytoplasm</keyword>
<dbReference type="PANTHER" id="PTHR47970">
    <property type="entry name" value="KINESIN-LIKE PROTEIN KIF11"/>
    <property type="match status" value="1"/>
</dbReference>
<feature type="coiled-coil region" evidence="11">
    <location>
        <begin position="958"/>
        <end position="1088"/>
    </location>
</feature>
<name>A0ABY7F0V6_MYAAR</name>
<keyword evidence="9" id="KW-0206">Cytoskeleton</keyword>
<evidence type="ECO:0000256" key="6">
    <source>
        <dbReference type="ARBA" id="ARBA00022840"/>
    </source>
</evidence>
<accession>A0ABY7F0V6</accession>
<evidence type="ECO:0000256" key="10">
    <source>
        <dbReference type="PROSITE-ProRule" id="PRU00283"/>
    </source>
</evidence>
<keyword evidence="8 10" id="KW-0505">Motor protein</keyword>
<feature type="compositionally biased region" description="Basic and acidic residues" evidence="12">
    <location>
        <begin position="2045"/>
        <end position="2063"/>
    </location>
</feature>
<evidence type="ECO:0000259" key="13">
    <source>
        <dbReference type="PROSITE" id="PS50067"/>
    </source>
</evidence>
<feature type="coiled-coil region" evidence="11">
    <location>
        <begin position="887"/>
        <end position="921"/>
    </location>
</feature>
<evidence type="ECO:0000256" key="8">
    <source>
        <dbReference type="ARBA" id="ARBA00023175"/>
    </source>
</evidence>
<feature type="region of interest" description="Disordered" evidence="12">
    <location>
        <begin position="2045"/>
        <end position="2075"/>
    </location>
</feature>
<dbReference type="PROSITE" id="PS00411">
    <property type="entry name" value="KINESIN_MOTOR_1"/>
    <property type="match status" value="1"/>
</dbReference>
<evidence type="ECO:0000256" key="1">
    <source>
        <dbReference type="ARBA" id="ARBA00004186"/>
    </source>
</evidence>
<dbReference type="InterPro" id="IPR019821">
    <property type="entry name" value="Kinesin_motor_CS"/>
</dbReference>
<dbReference type="SUPFAM" id="SSF52540">
    <property type="entry name" value="P-loop containing nucleoside triphosphate hydrolases"/>
    <property type="match status" value="1"/>
</dbReference>
<dbReference type="Gene3D" id="1.10.287.1490">
    <property type="match status" value="2"/>
</dbReference>
<feature type="coiled-coil region" evidence="11">
    <location>
        <begin position="643"/>
        <end position="782"/>
    </location>
</feature>
<evidence type="ECO:0000256" key="7">
    <source>
        <dbReference type="ARBA" id="ARBA00023054"/>
    </source>
</evidence>
<feature type="coiled-coil region" evidence="11">
    <location>
        <begin position="1414"/>
        <end position="1829"/>
    </location>
</feature>
<evidence type="ECO:0000313" key="14">
    <source>
        <dbReference type="EMBL" id="WAR15212.1"/>
    </source>
</evidence>
<feature type="region of interest" description="Disordered" evidence="12">
    <location>
        <begin position="817"/>
        <end position="864"/>
    </location>
</feature>
<feature type="compositionally biased region" description="Low complexity" evidence="12">
    <location>
        <begin position="846"/>
        <end position="862"/>
    </location>
</feature>
<evidence type="ECO:0000256" key="5">
    <source>
        <dbReference type="ARBA" id="ARBA00022741"/>
    </source>
</evidence>
<feature type="coiled-coil region" evidence="11">
    <location>
        <begin position="534"/>
        <end position="613"/>
    </location>
</feature>
<comment type="subcellular location">
    <subcellularLocation>
        <location evidence="1">Cytoplasm</location>
        <location evidence="1">Cytoskeleton</location>
        <location evidence="1">Spindle</location>
    </subcellularLocation>
</comment>
<keyword evidence="5 10" id="KW-0547">Nucleotide-binding</keyword>
<feature type="coiled-coil region" evidence="11">
    <location>
        <begin position="1117"/>
        <end position="1383"/>
    </location>
</feature>
<organism evidence="14 15">
    <name type="scientific">Mya arenaria</name>
    <name type="common">Soft-shell clam</name>
    <dbReference type="NCBI Taxonomy" id="6604"/>
    <lineage>
        <taxon>Eukaryota</taxon>
        <taxon>Metazoa</taxon>
        <taxon>Spiralia</taxon>
        <taxon>Lophotrochozoa</taxon>
        <taxon>Mollusca</taxon>
        <taxon>Bivalvia</taxon>
        <taxon>Autobranchia</taxon>
        <taxon>Heteroconchia</taxon>
        <taxon>Euheterodonta</taxon>
        <taxon>Imparidentia</taxon>
        <taxon>Neoheterodontei</taxon>
        <taxon>Myida</taxon>
        <taxon>Myoidea</taxon>
        <taxon>Myidae</taxon>
        <taxon>Mya</taxon>
    </lineage>
</organism>
<evidence type="ECO:0000256" key="9">
    <source>
        <dbReference type="ARBA" id="ARBA00023212"/>
    </source>
</evidence>
<keyword evidence="7 11" id="KW-0175">Coiled coil</keyword>
<dbReference type="SMART" id="SM00129">
    <property type="entry name" value="KISc"/>
    <property type="match status" value="1"/>
</dbReference>
<reference evidence="14" key="1">
    <citation type="submission" date="2022-11" db="EMBL/GenBank/DDBJ databases">
        <title>Centuries of genome instability and evolution in soft-shell clam transmissible cancer (bioRxiv).</title>
        <authorList>
            <person name="Hart S.F.M."/>
            <person name="Yonemitsu M.A."/>
            <person name="Giersch R.M."/>
            <person name="Beal B.F."/>
            <person name="Arriagada G."/>
            <person name="Davis B.W."/>
            <person name="Ostrander E.A."/>
            <person name="Goff S.P."/>
            <person name="Metzger M.J."/>
        </authorList>
    </citation>
    <scope>NUCLEOTIDE SEQUENCE</scope>
    <source>
        <strain evidence="14">MELC-2E11</strain>
        <tissue evidence="14">Siphon/mantle</tissue>
    </source>
</reference>
<feature type="coiled-coil region" evidence="11">
    <location>
        <begin position="1854"/>
        <end position="1971"/>
    </location>
</feature>
<comment type="similarity">
    <text evidence="10">Belongs to the TRAFAC class myosin-kinesin ATPase superfamily. Kinesin family.</text>
</comment>
<feature type="region of interest" description="Disordered" evidence="12">
    <location>
        <begin position="2400"/>
        <end position="2517"/>
    </location>
</feature>
<dbReference type="PANTHER" id="PTHR47970:SF29">
    <property type="entry name" value="KINESIN FAMILY MEMBER 20B"/>
    <property type="match status" value="1"/>
</dbReference>
<dbReference type="Pfam" id="PF00225">
    <property type="entry name" value="Kinesin"/>
    <property type="match status" value="2"/>
</dbReference>
<dbReference type="EMBL" id="CP111020">
    <property type="protein sequence ID" value="WAR15212.1"/>
    <property type="molecule type" value="Genomic_DNA"/>
</dbReference>
<keyword evidence="6 10" id="KW-0067">ATP-binding</keyword>
<dbReference type="InterPro" id="IPR027417">
    <property type="entry name" value="P-loop_NTPase"/>
</dbReference>
<dbReference type="Proteomes" id="UP001164746">
    <property type="component" value="Chromosome 9"/>
</dbReference>
<proteinExistence type="inferred from homology"/>
<evidence type="ECO:0000256" key="11">
    <source>
        <dbReference type="SAM" id="Coils"/>
    </source>
</evidence>
<dbReference type="PRINTS" id="PR00380">
    <property type="entry name" value="KINESINHEAVY"/>
</dbReference>
<gene>
    <name evidence="14" type="ORF">MAR_005317</name>
</gene>
<dbReference type="InterPro" id="IPR036961">
    <property type="entry name" value="Kinesin_motor_dom_sf"/>
</dbReference>
<feature type="compositionally biased region" description="Low complexity" evidence="12">
    <location>
        <begin position="817"/>
        <end position="835"/>
    </location>
</feature>
<keyword evidence="15" id="KW-1185">Reference proteome</keyword>